<sequence length="253" mass="27469">MAENFSNQSRRLKKTSVLSAAQEFSKKFELPQERAPIAIQSWSTDTAPTHPETHCEIGWIGNKDGAPPSALRAIALERIDSFDKSYTLCYTDGSARDGVHDSGYGILVQWPDGTITRASGPVGKITCSYDCEYKAFVECLKIVLRRHREGTTLLGVVILTDCQSLVRKLSGTGSAEVGTALQLVEELVRVENVRVIVQWLPSHVGIGGNETADKLANQGRNQQQPKQPGHSKASGTPSATQNSRPLGSRIGII</sequence>
<dbReference type="Gene3D" id="3.30.420.10">
    <property type="entry name" value="Ribonuclease H-like superfamily/Ribonuclease H"/>
    <property type="match status" value="1"/>
</dbReference>
<dbReference type="AlphaFoldDB" id="A0AAV4A3Q7"/>
<accession>A0AAV4A3Q7</accession>
<dbReference type="InterPro" id="IPR002156">
    <property type="entry name" value="RNaseH_domain"/>
</dbReference>
<dbReference type="Proteomes" id="UP000735302">
    <property type="component" value="Unassembled WGS sequence"/>
</dbReference>
<evidence type="ECO:0000256" key="1">
    <source>
        <dbReference type="SAM" id="MobiDB-lite"/>
    </source>
</evidence>
<feature type="domain" description="RNase H type-1" evidence="2">
    <location>
        <begin position="83"/>
        <end position="221"/>
    </location>
</feature>
<dbReference type="GO" id="GO:0004523">
    <property type="term" value="F:RNA-DNA hybrid ribonuclease activity"/>
    <property type="evidence" value="ECO:0007669"/>
    <property type="project" value="InterPro"/>
</dbReference>
<evidence type="ECO:0000259" key="2">
    <source>
        <dbReference type="PROSITE" id="PS50879"/>
    </source>
</evidence>
<dbReference type="GO" id="GO:0003676">
    <property type="term" value="F:nucleic acid binding"/>
    <property type="evidence" value="ECO:0007669"/>
    <property type="project" value="InterPro"/>
</dbReference>
<dbReference type="EMBL" id="BLXT01003306">
    <property type="protein sequence ID" value="GFO01500.1"/>
    <property type="molecule type" value="Genomic_DNA"/>
</dbReference>
<feature type="compositionally biased region" description="Polar residues" evidence="1">
    <location>
        <begin position="233"/>
        <end position="245"/>
    </location>
</feature>
<keyword evidence="4" id="KW-1185">Reference proteome</keyword>
<dbReference type="PROSITE" id="PS50879">
    <property type="entry name" value="RNASE_H_1"/>
    <property type="match status" value="1"/>
</dbReference>
<proteinExistence type="predicted"/>
<organism evidence="3 4">
    <name type="scientific">Plakobranchus ocellatus</name>
    <dbReference type="NCBI Taxonomy" id="259542"/>
    <lineage>
        <taxon>Eukaryota</taxon>
        <taxon>Metazoa</taxon>
        <taxon>Spiralia</taxon>
        <taxon>Lophotrochozoa</taxon>
        <taxon>Mollusca</taxon>
        <taxon>Gastropoda</taxon>
        <taxon>Heterobranchia</taxon>
        <taxon>Euthyneura</taxon>
        <taxon>Panpulmonata</taxon>
        <taxon>Sacoglossa</taxon>
        <taxon>Placobranchoidea</taxon>
        <taxon>Plakobranchidae</taxon>
        <taxon>Plakobranchus</taxon>
    </lineage>
</organism>
<protein>
    <submittedName>
        <fullName evidence="3">Gag-Pol polyprotein</fullName>
    </submittedName>
</protein>
<feature type="region of interest" description="Disordered" evidence="1">
    <location>
        <begin position="210"/>
        <end position="253"/>
    </location>
</feature>
<evidence type="ECO:0000313" key="4">
    <source>
        <dbReference type="Proteomes" id="UP000735302"/>
    </source>
</evidence>
<dbReference type="InterPro" id="IPR036397">
    <property type="entry name" value="RNaseH_sf"/>
</dbReference>
<reference evidence="3 4" key="1">
    <citation type="journal article" date="2021" name="Elife">
        <title>Chloroplast acquisition without the gene transfer in kleptoplastic sea slugs, Plakobranchus ocellatus.</title>
        <authorList>
            <person name="Maeda T."/>
            <person name="Takahashi S."/>
            <person name="Yoshida T."/>
            <person name="Shimamura S."/>
            <person name="Takaki Y."/>
            <person name="Nagai Y."/>
            <person name="Toyoda A."/>
            <person name="Suzuki Y."/>
            <person name="Arimoto A."/>
            <person name="Ishii H."/>
            <person name="Satoh N."/>
            <person name="Nishiyama T."/>
            <person name="Hasebe M."/>
            <person name="Maruyama T."/>
            <person name="Minagawa J."/>
            <person name="Obokata J."/>
            <person name="Shigenobu S."/>
        </authorList>
    </citation>
    <scope>NUCLEOTIDE SEQUENCE [LARGE SCALE GENOMIC DNA]</scope>
</reference>
<comment type="caution">
    <text evidence="3">The sequence shown here is derived from an EMBL/GenBank/DDBJ whole genome shotgun (WGS) entry which is preliminary data.</text>
</comment>
<dbReference type="CDD" id="cd09276">
    <property type="entry name" value="Rnase_HI_RT_non_LTR"/>
    <property type="match status" value="1"/>
</dbReference>
<dbReference type="InterPro" id="IPR012337">
    <property type="entry name" value="RNaseH-like_sf"/>
</dbReference>
<name>A0AAV4A3Q7_9GAST</name>
<evidence type="ECO:0000313" key="3">
    <source>
        <dbReference type="EMBL" id="GFO01500.1"/>
    </source>
</evidence>
<dbReference type="SUPFAM" id="SSF53098">
    <property type="entry name" value="Ribonuclease H-like"/>
    <property type="match status" value="1"/>
</dbReference>
<gene>
    <name evidence="3" type="ORF">PoB_002800500</name>
</gene>
<dbReference type="Pfam" id="PF00075">
    <property type="entry name" value="RNase_H"/>
    <property type="match status" value="1"/>
</dbReference>